<protein>
    <recommendedName>
        <fullName evidence="8 9">Catalase-peroxidase</fullName>
        <shortName evidence="8">CP</shortName>
        <ecNumber evidence="8 9">1.11.1.21</ecNumber>
    </recommendedName>
    <alternativeName>
        <fullName evidence="8">Peroxidase/catalase</fullName>
    </alternativeName>
</protein>
<evidence type="ECO:0000256" key="7">
    <source>
        <dbReference type="ARBA" id="ARBA00049145"/>
    </source>
</evidence>
<accession>A0ABN2G2J4</accession>
<comment type="similarity">
    <text evidence="8 9">Belongs to the peroxidase family. Peroxidase/catalase subfamily.</text>
</comment>
<keyword evidence="4 8" id="KW-0560">Oxidoreductase</keyword>
<dbReference type="InterPro" id="IPR010255">
    <property type="entry name" value="Haem_peroxidase_sf"/>
</dbReference>
<proteinExistence type="inferred from homology"/>
<dbReference type="HAMAP" id="MF_01961">
    <property type="entry name" value="Catal_peroxid"/>
    <property type="match status" value="1"/>
</dbReference>
<dbReference type="CDD" id="cd08200">
    <property type="entry name" value="catalase_peroxidase_2"/>
    <property type="match status" value="1"/>
</dbReference>
<dbReference type="PROSITE" id="PS50873">
    <property type="entry name" value="PEROXIDASE_4"/>
    <property type="match status" value="1"/>
</dbReference>
<comment type="function">
    <text evidence="8">Bifunctional enzyme with both catalase and broad-spectrum peroxidase activity.</text>
</comment>
<evidence type="ECO:0000256" key="10">
    <source>
        <dbReference type="SAM" id="MobiDB-lite"/>
    </source>
</evidence>
<dbReference type="EMBL" id="BAAANY010000004">
    <property type="protein sequence ID" value="GAA1663830.1"/>
    <property type="molecule type" value="Genomic_DNA"/>
</dbReference>
<evidence type="ECO:0000313" key="13">
    <source>
        <dbReference type="Proteomes" id="UP001500618"/>
    </source>
</evidence>
<keyword evidence="6 8" id="KW-0376">Hydrogen peroxide</keyword>
<dbReference type="SUPFAM" id="SSF48113">
    <property type="entry name" value="Heme-dependent peroxidases"/>
    <property type="match status" value="2"/>
</dbReference>
<reference evidence="12 13" key="1">
    <citation type="journal article" date="2019" name="Int. J. Syst. Evol. Microbiol.">
        <title>The Global Catalogue of Microorganisms (GCM) 10K type strain sequencing project: providing services to taxonomists for standard genome sequencing and annotation.</title>
        <authorList>
            <consortium name="The Broad Institute Genomics Platform"/>
            <consortium name="The Broad Institute Genome Sequencing Center for Infectious Disease"/>
            <person name="Wu L."/>
            <person name="Ma J."/>
        </authorList>
    </citation>
    <scope>NUCLEOTIDE SEQUENCE [LARGE SCALE GENOMIC DNA]</scope>
    <source>
        <strain evidence="12 13">JCM 14718</strain>
    </source>
</reference>
<comment type="subunit">
    <text evidence="8">Homodimer or homotetramer.</text>
</comment>
<evidence type="ECO:0000256" key="3">
    <source>
        <dbReference type="ARBA" id="ARBA00022723"/>
    </source>
</evidence>
<dbReference type="Gene3D" id="1.10.420.10">
    <property type="entry name" value="Peroxidase, domain 2"/>
    <property type="match status" value="2"/>
</dbReference>
<dbReference type="PRINTS" id="PR00458">
    <property type="entry name" value="PEROXIDASE"/>
</dbReference>
<comment type="catalytic activity">
    <reaction evidence="7 8 9">
        <text>2 H2O2 = O2 + 2 H2O</text>
        <dbReference type="Rhea" id="RHEA:20309"/>
        <dbReference type="ChEBI" id="CHEBI:15377"/>
        <dbReference type="ChEBI" id="CHEBI:15379"/>
        <dbReference type="ChEBI" id="CHEBI:16240"/>
        <dbReference type="EC" id="1.11.1.21"/>
    </reaction>
</comment>
<dbReference type="PRINTS" id="PR00460">
    <property type="entry name" value="BPEROXIDASE"/>
</dbReference>
<evidence type="ECO:0000313" key="12">
    <source>
        <dbReference type="EMBL" id="GAA1663830.1"/>
    </source>
</evidence>
<sequence length="740" mass="80807">MSDSPDAVVGEMNEPTAGGCPVSVERFNHPTEGGGNRDWWPNQLNLAILRKHSAVADPMGVDFDYAAEFQTVDLDALAQDVDEVLTTSQDWWPADFGHYGPLMIRMAWHSAGTYRIQDGRGGAGAGMQRFAPLNSWPDNGNLDKARRLLWPVKKKYGRKVSWADLMVFAGNRALETMGLKTFGFAGGRADVWEPDQDVYWGPERTWLGDERYTGDRELESPLGAVQMGLIYVNPEGPNGNPDPLASARDIRETFRRMAMNDEETVALIAGGHTFGKTHGAADADQYVGAEPEGASLEEQGLGWKNSFGSGKGRDAITSGIEVTWTSTPTRWSSSFFDNLFQYEWELTQSPAGANQWQPKGGAGANTVPDPETGELSRTPTMLTTDLALRFDPIYEPISRRFHENPDQLADAFARAWYKLTHRDMGPIQRYLGPLVPQESLLWQDPIPAVDHEVIGAADIAALKSQILASGLSVSQLVSAAWASASTFRGSDKRGGANGGRIRLEPQRDWEVNDPANLAQVLRTLEGIQESFGKPVSIADLVVLGGCAAVEKAAKDGGHDIEVPFIPGRTDAAQEQTDVESFAALEPTADGFRNYRGKGHRLPAEYLLIDRANLLTLSAPEMTVLVGGLRVLGANFQQSPLGVLTDRPGVLTNDFFTNLLDMGTQWKPTGGSSDDAESFEARDASGQVKWTGSRVDLVFGSNSELRAVAEVYASDDAQEKFVEDFVDAWDTVMNLDRYDLG</sequence>
<evidence type="ECO:0000256" key="2">
    <source>
        <dbReference type="ARBA" id="ARBA00022617"/>
    </source>
</evidence>
<feature type="active site" description="Proton acceptor" evidence="8">
    <location>
        <position position="109"/>
    </location>
</feature>
<dbReference type="InterPro" id="IPR002016">
    <property type="entry name" value="Haem_peroxidase"/>
</dbReference>
<keyword evidence="3 8" id="KW-0479">Metal-binding</keyword>
<feature type="cross-link" description="Tryptophyl-tyrosyl-methioninium (Tyr-Met) (with Trp-108)" evidence="8">
    <location>
        <begin position="231"/>
        <end position="257"/>
    </location>
</feature>
<feature type="binding site" description="axial binding residue" evidence="8">
    <location>
        <position position="272"/>
    </location>
    <ligand>
        <name>heme b</name>
        <dbReference type="ChEBI" id="CHEBI:60344"/>
    </ligand>
    <ligandPart>
        <name>Fe</name>
        <dbReference type="ChEBI" id="CHEBI:18248"/>
    </ligandPart>
</feature>
<dbReference type="PANTHER" id="PTHR30555">
    <property type="entry name" value="HYDROPEROXIDASE I, BIFUNCTIONAL CATALASE-PEROXIDASE"/>
    <property type="match status" value="1"/>
</dbReference>
<evidence type="ECO:0000256" key="5">
    <source>
        <dbReference type="ARBA" id="ARBA00023004"/>
    </source>
</evidence>
<gene>
    <name evidence="8 12" type="primary">katG</name>
    <name evidence="12" type="ORF">GCM10009765_11610</name>
</gene>
<comment type="catalytic activity">
    <reaction evidence="8 9">
        <text>H2O2 + AH2 = A + 2 H2O</text>
        <dbReference type="Rhea" id="RHEA:30275"/>
        <dbReference type="ChEBI" id="CHEBI:13193"/>
        <dbReference type="ChEBI" id="CHEBI:15377"/>
        <dbReference type="ChEBI" id="CHEBI:16240"/>
        <dbReference type="ChEBI" id="CHEBI:17499"/>
        <dbReference type="EC" id="1.11.1.21"/>
    </reaction>
</comment>
<dbReference type="PROSITE" id="PS00435">
    <property type="entry name" value="PEROXIDASE_1"/>
    <property type="match status" value="1"/>
</dbReference>
<dbReference type="RefSeq" id="WP_344307824.1">
    <property type="nucleotide sequence ID" value="NZ_BAAANY010000004.1"/>
</dbReference>
<feature type="region of interest" description="Disordered" evidence="10">
    <location>
        <begin position="353"/>
        <end position="377"/>
    </location>
</feature>
<comment type="caution">
    <text evidence="8">Lacks conserved residue(s) required for the propagation of feature annotation.</text>
</comment>
<comment type="caution">
    <text evidence="12">The sequence shown here is derived from an EMBL/GenBank/DDBJ whole genome shotgun (WGS) entry which is preliminary data.</text>
</comment>
<dbReference type="Proteomes" id="UP001500618">
    <property type="component" value="Unassembled WGS sequence"/>
</dbReference>
<dbReference type="Pfam" id="PF00141">
    <property type="entry name" value="peroxidase"/>
    <property type="match status" value="2"/>
</dbReference>
<feature type="domain" description="Plant heme peroxidase family profile" evidence="11">
    <location>
        <begin position="142"/>
        <end position="429"/>
    </location>
</feature>
<evidence type="ECO:0000256" key="1">
    <source>
        <dbReference type="ARBA" id="ARBA00022559"/>
    </source>
</evidence>
<evidence type="ECO:0000256" key="4">
    <source>
        <dbReference type="ARBA" id="ARBA00023002"/>
    </source>
</evidence>
<keyword evidence="2 8" id="KW-0349">Heme</keyword>
<dbReference type="NCBIfam" id="NF011635">
    <property type="entry name" value="PRK15061.1"/>
    <property type="match status" value="1"/>
</dbReference>
<evidence type="ECO:0000256" key="9">
    <source>
        <dbReference type="RuleBase" id="RU003451"/>
    </source>
</evidence>
<dbReference type="NCBIfam" id="TIGR00198">
    <property type="entry name" value="cat_per_HPI"/>
    <property type="match status" value="1"/>
</dbReference>
<keyword evidence="1 8" id="KW-0575">Peroxidase</keyword>
<evidence type="ECO:0000256" key="6">
    <source>
        <dbReference type="ARBA" id="ARBA00023324"/>
    </source>
</evidence>
<dbReference type="InterPro" id="IPR019793">
    <property type="entry name" value="Peroxidases_heam-ligand_BS"/>
</dbReference>
<organism evidence="12 13">
    <name type="scientific">Fodinicola feengrottensis</name>
    <dbReference type="NCBI Taxonomy" id="435914"/>
    <lineage>
        <taxon>Bacteria</taxon>
        <taxon>Bacillati</taxon>
        <taxon>Actinomycetota</taxon>
        <taxon>Actinomycetes</taxon>
        <taxon>Mycobacteriales</taxon>
        <taxon>Fodinicola</taxon>
    </lineage>
</organism>
<dbReference type="Gene3D" id="1.10.520.10">
    <property type="match status" value="2"/>
</dbReference>
<dbReference type="InterPro" id="IPR000763">
    <property type="entry name" value="Catalase_peroxidase"/>
</dbReference>
<dbReference type="PANTHER" id="PTHR30555:SF0">
    <property type="entry name" value="CATALASE-PEROXIDASE"/>
    <property type="match status" value="1"/>
</dbReference>
<keyword evidence="5 8" id="KW-0408">Iron</keyword>
<comment type="cofactor">
    <cofactor evidence="8">
        <name>heme b</name>
        <dbReference type="ChEBI" id="CHEBI:60344"/>
    </cofactor>
    <text evidence="8">Binds 1 heme b (iron(II)-protoporphyrin IX) group per dimer.</text>
</comment>
<keyword evidence="13" id="KW-1185">Reference proteome</keyword>
<name>A0ABN2G2J4_9ACTN</name>
<dbReference type="EC" id="1.11.1.21" evidence="8 9"/>
<dbReference type="PROSITE" id="PS00436">
    <property type="entry name" value="PEROXIDASE_2"/>
    <property type="match status" value="1"/>
</dbReference>
<comment type="PTM">
    <text evidence="8">Formation of the three residue Trp-Tyr-Met cross-link is important for the catalase, but not the peroxidase activity of the enzyme.</text>
</comment>
<evidence type="ECO:0000256" key="8">
    <source>
        <dbReference type="HAMAP-Rule" id="MF_01961"/>
    </source>
</evidence>
<feature type="site" description="Transition state stabilizer" evidence="8">
    <location>
        <position position="105"/>
    </location>
</feature>
<evidence type="ECO:0000259" key="11">
    <source>
        <dbReference type="PROSITE" id="PS50873"/>
    </source>
</evidence>
<dbReference type="CDD" id="cd00649">
    <property type="entry name" value="catalase_peroxidase_1"/>
    <property type="match status" value="1"/>
</dbReference>
<dbReference type="InterPro" id="IPR019794">
    <property type="entry name" value="Peroxidases_AS"/>
</dbReference>
<feature type="region of interest" description="Disordered" evidence="10">
    <location>
        <begin position="1"/>
        <end position="36"/>
    </location>
</feature>